<feature type="region of interest" description="Disordered" evidence="1">
    <location>
        <begin position="188"/>
        <end position="232"/>
    </location>
</feature>
<proteinExistence type="predicted"/>
<feature type="compositionally biased region" description="Basic and acidic residues" evidence="1">
    <location>
        <begin position="129"/>
        <end position="138"/>
    </location>
</feature>
<feature type="region of interest" description="Disordered" evidence="1">
    <location>
        <begin position="1"/>
        <end position="22"/>
    </location>
</feature>
<organism evidence="2">
    <name type="scientific">freshwater metagenome</name>
    <dbReference type="NCBI Taxonomy" id="449393"/>
    <lineage>
        <taxon>unclassified sequences</taxon>
        <taxon>metagenomes</taxon>
        <taxon>ecological metagenomes</taxon>
    </lineage>
</organism>
<sequence>MVERAPGKERTRGKESATNHKERCALSCDPNHHKEQCEEQQRGTKVFLVEHHEQRDTPRNENRAQILRMRKSKRTNLPLTRGNEFSLISQVGREENREGHLRDFTRLETDRAELHPNGASAAGVVPKTGNEREEKKAKAYDGKRVAIALKITRPLYPPQRENKSNDANRRPRRLRRCEFFVESGNDDIPESVQQRNCGQQDGIGSGRKFTNGEMGTHEQRDHGNEKRNDVGGNARVRTEAGKYVCRAHDDNSHQHEPKFGVSTARHTVTSQSLLLCSTKAQLS</sequence>
<evidence type="ECO:0000313" key="2">
    <source>
        <dbReference type="EMBL" id="CAB4636446.1"/>
    </source>
</evidence>
<dbReference type="AlphaFoldDB" id="A0A6J6JHV9"/>
<gene>
    <name evidence="2" type="ORF">UFOPK2000_01050</name>
</gene>
<protein>
    <submittedName>
        <fullName evidence="2">Unannotated protein</fullName>
    </submittedName>
</protein>
<accession>A0A6J6JHV9</accession>
<feature type="region of interest" description="Disordered" evidence="1">
    <location>
        <begin position="117"/>
        <end position="138"/>
    </location>
</feature>
<evidence type="ECO:0000256" key="1">
    <source>
        <dbReference type="SAM" id="MobiDB-lite"/>
    </source>
</evidence>
<name>A0A6J6JHV9_9ZZZZ</name>
<reference evidence="2" key="1">
    <citation type="submission" date="2020-05" db="EMBL/GenBank/DDBJ databases">
        <authorList>
            <person name="Chiriac C."/>
            <person name="Salcher M."/>
            <person name="Ghai R."/>
            <person name="Kavagutti S V."/>
        </authorList>
    </citation>
    <scope>NUCLEOTIDE SEQUENCE</scope>
</reference>
<dbReference type="EMBL" id="CAEZVK010000115">
    <property type="protein sequence ID" value="CAB4636446.1"/>
    <property type="molecule type" value="Genomic_DNA"/>
</dbReference>
<feature type="compositionally biased region" description="Basic and acidic residues" evidence="1">
    <location>
        <begin position="215"/>
        <end position="229"/>
    </location>
</feature>